<evidence type="ECO:0000259" key="4">
    <source>
        <dbReference type="PROSITE" id="PS50089"/>
    </source>
</evidence>
<dbReference type="EMBL" id="ML994012">
    <property type="protein sequence ID" value="KAF2200653.1"/>
    <property type="molecule type" value="Genomic_DNA"/>
</dbReference>
<dbReference type="SMART" id="SM00184">
    <property type="entry name" value="RING"/>
    <property type="match status" value="1"/>
</dbReference>
<feature type="compositionally biased region" description="Polar residues" evidence="2">
    <location>
        <begin position="505"/>
        <end position="516"/>
    </location>
</feature>
<dbReference type="PROSITE" id="PS50089">
    <property type="entry name" value="ZF_RING_2"/>
    <property type="match status" value="1"/>
</dbReference>
<feature type="domain" description="RING-type" evidence="4">
    <location>
        <begin position="353"/>
        <end position="396"/>
    </location>
</feature>
<sequence length="576" mass="63376">MAAQSIGVFTIAFPDPTTLSHSNNDLVTLPPTVSFRLSLENNIRTLSTNGVSKGSTPHGLLYVPSLQSDDCKDIEKQHVPNNVTRVDDLPHNMGYSLVAFAPWLKQPKCIQQYLASARNQPTKAFIVYQPGNSTDVPPPMNDPSWGLGDGGSWKRANPFPVYAISSIYGAIVMKELKLYSGNVTEAPYGNTLLSIYNPSSPTDYIRLWATVNTGSGTELPSLWVFLVIVLGLLIAIVGATSFFMHLVQRRRRNDLRQRIVNGEVDLEALGIKRLTVPREYLEQMPLHTYVPRCEPSEVEKEGVPDDPRTSPPDTSSAVRADTGLKTPAPLPSNAHASADMAPPAPSAFSQPTCPICLDDFEPSATQVRELPCRHIFHPDCVDTFLLSNSSLCPMCKTSVLPAGSCPAKITNVMVRRERMIRRMRERSTANQGSTGGQTGHSPVFTSSHPWPLGSIRSHIGGAIRQPRRVFSAPERSTAVPVPMEMGRVDDVNRALDEEARPATAGATQTSTIQQADTRSHCEEETAHIPNRREWARLRALALLGHGQAPFVDVEEGEADRRPAWRRGLRRMFPGFR</sequence>
<feature type="region of interest" description="Disordered" evidence="2">
    <location>
        <begin position="425"/>
        <end position="450"/>
    </location>
</feature>
<evidence type="ECO:0000256" key="2">
    <source>
        <dbReference type="SAM" id="MobiDB-lite"/>
    </source>
</evidence>
<evidence type="ECO:0000313" key="6">
    <source>
        <dbReference type="Proteomes" id="UP000799536"/>
    </source>
</evidence>
<feature type="compositionally biased region" description="Low complexity" evidence="2">
    <location>
        <begin position="334"/>
        <end position="345"/>
    </location>
</feature>
<keyword evidence="3" id="KW-0472">Membrane</keyword>
<dbReference type="PANTHER" id="PTHR22765">
    <property type="entry name" value="RING FINGER AND PROTEASE ASSOCIATED DOMAIN-CONTAINING"/>
    <property type="match status" value="1"/>
</dbReference>
<feature type="compositionally biased region" description="Basic and acidic residues" evidence="2">
    <location>
        <begin position="294"/>
        <end position="308"/>
    </location>
</feature>
<dbReference type="InterPro" id="IPR051826">
    <property type="entry name" value="E3_ubiquitin-ligase_domain"/>
</dbReference>
<keyword evidence="1" id="KW-0862">Zinc</keyword>
<keyword evidence="3" id="KW-0812">Transmembrane</keyword>
<feature type="compositionally biased region" description="Basic and acidic residues" evidence="2">
    <location>
        <begin position="517"/>
        <end position="527"/>
    </location>
</feature>
<reference evidence="5" key="1">
    <citation type="journal article" date="2020" name="Stud. Mycol.">
        <title>101 Dothideomycetes genomes: a test case for predicting lifestyles and emergence of pathogens.</title>
        <authorList>
            <person name="Haridas S."/>
            <person name="Albert R."/>
            <person name="Binder M."/>
            <person name="Bloem J."/>
            <person name="Labutti K."/>
            <person name="Salamov A."/>
            <person name="Andreopoulos B."/>
            <person name="Baker S."/>
            <person name="Barry K."/>
            <person name="Bills G."/>
            <person name="Bluhm B."/>
            <person name="Cannon C."/>
            <person name="Castanera R."/>
            <person name="Culley D."/>
            <person name="Daum C."/>
            <person name="Ezra D."/>
            <person name="Gonzalez J."/>
            <person name="Henrissat B."/>
            <person name="Kuo A."/>
            <person name="Liang C."/>
            <person name="Lipzen A."/>
            <person name="Lutzoni F."/>
            <person name="Magnuson J."/>
            <person name="Mondo S."/>
            <person name="Nolan M."/>
            <person name="Ohm R."/>
            <person name="Pangilinan J."/>
            <person name="Park H.-J."/>
            <person name="Ramirez L."/>
            <person name="Alfaro M."/>
            <person name="Sun H."/>
            <person name="Tritt A."/>
            <person name="Yoshinaga Y."/>
            <person name="Zwiers L.-H."/>
            <person name="Turgeon B."/>
            <person name="Goodwin S."/>
            <person name="Spatafora J."/>
            <person name="Crous P."/>
            <person name="Grigoriev I."/>
        </authorList>
    </citation>
    <scope>NUCLEOTIDE SEQUENCE</scope>
    <source>
        <strain evidence="5">ATCC 74209</strain>
    </source>
</reference>
<dbReference type="GO" id="GO:0005737">
    <property type="term" value="C:cytoplasm"/>
    <property type="evidence" value="ECO:0007669"/>
    <property type="project" value="TreeGrafter"/>
</dbReference>
<dbReference type="GO" id="GO:0061630">
    <property type="term" value="F:ubiquitin protein ligase activity"/>
    <property type="evidence" value="ECO:0007669"/>
    <property type="project" value="TreeGrafter"/>
</dbReference>
<keyword evidence="1" id="KW-0863">Zinc-finger</keyword>
<dbReference type="CDD" id="cd16454">
    <property type="entry name" value="RING-H2_PA-TM-RING"/>
    <property type="match status" value="1"/>
</dbReference>
<dbReference type="OrthoDB" id="21204at2759"/>
<comment type="caution">
    <text evidence="5">The sequence shown here is derived from an EMBL/GenBank/DDBJ whole genome shotgun (WGS) entry which is preliminary data.</text>
</comment>
<organism evidence="5 6">
    <name type="scientific">Delitschia confertaspora ATCC 74209</name>
    <dbReference type="NCBI Taxonomy" id="1513339"/>
    <lineage>
        <taxon>Eukaryota</taxon>
        <taxon>Fungi</taxon>
        <taxon>Dikarya</taxon>
        <taxon>Ascomycota</taxon>
        <taxon>Pezizomycotina</taxon>
        <taxon>Dothideomycetes</taxon>
        <taxon>Pleosporomycetidae</taxon>
        <taxon>Pleosporales</taxon>
        <taxon>Delitschiaceae</taxon>
        <taxon>Delitschia</taxon>
    </lineage>
</organism>
<dbReference type="GO" id="GO:0006511">
    <property type="term" value="P:ubiquitin-dependent protein catabolic process"/>
    <property type="evidence" value="ECO:0007669"/>
    <property type="project" value="TreeGrafter"/>
</dbReference>
<feature type="transmembrane region" description="Helical" evidence="3">
    <location>
        <begin position="222"/>
        <end position="247"/>
    </location>
</feature>
<dbReference type="Gene3D" id="3.30.40.10">
    <property type="entry name" value="Zinc/RING finger domain, C3HC4 (zinc finger)"/>
    <property type="match status" value="1"/>
</dbReference>
<keyword evidence="6" id="KW-1185">Reference proteome</keyword>
<dbReference type="AlphaFoldDB" id="A0A9P4JQB9"/>
<dbReference type="PANTHER" id="PTHR22765:SF416">
    <property type="entry name" value="E3 UBIQUITIN-PROTEIN LIGASE GODZILLA"/>
    <property type="match status" value="1"/>
</dbReference>
<dbReference type="InterPro" id="IPR001841">
    <property type="entry name" value="Znf_RING"/>
</dbReference>
<dbReference type="SUPFAM" id="SSF57850">
    <property type="entry name" value="RING/U-box"/>
    <property type="match status" value="1"/>
</dbReference>
<name>A0A9P4JQB9_9PLEO</name>
<protein>
    <recommendedName>
        <fullName evidence="4">RING-type domain-containing protein</fullName>
    </recommendedName>
</protein>
<evidence type="ECO:0000313" key="5">
    <source>
        <dbReference type="EMBL" id="KAF2200653.1"/>
    </source>
</evidence>
<feature type="region of interest" description="Disordered" evidence="2">
    <location>
        <begin position="292"/>
        <end position="345"/>
    </location>
</feature>
<gene>
    <name evidence="5" type="ORF">GQ43DRAFT_417529</name>
</gene>
<feature type="compositionally biased region" description="Polar residues" evidence="2">
    <location>
        <begin position="439"/>
        <end position="448"/>
    </location>
</feature>
<feature type="region of interest" description="Disordered" evidence="2">
    <location>
        <begin position="498"/>
        <end position="527"/>
    </location>
</feature>
<evidence type="ECO:0000256" key="1">
    <source>
        <dbReference type="PROSITE-ProRule" id="PRU00175"/>
    </source>
</evidence>
<dbReference type="Proteomes" id="UP000799536">
    <property type="component" value="Unassembled WGS sequence"/>
</dbReference>
<evidence type="ECO:0000256" key="3">
    <source>
        <dbReference type="SAM" id="Phobius"/>
    </source>
</evidence>
<dbReference type="GO" id="GO:0008270">
    <property type="term" value="F:zinc ion binding"/>
    <property type="evidence" value="ECO:0007669"/>
    <property type="project" value="UniProtKB-KW"/>
</dbReference>
<dbReference type="InterPro" id="IPR013083">
    <property type="entry name" value="Znf_RING/FYVE/PHD"/>
</dbReference>
<proteinExistence type="predicted"/>
<accession>A0A9P4JQB9</accession>
<dbReference type="Pfam" id="PF13639">
    <property type="entry name" value="zf-RING_2"/>
    <property type="match status" value="1"/>
</dbReference>
<keyword evidence="3" id="KW-1133">Transmembrane helix</keyword>
<keyword evidence="1" id="KW-0479">Metal-binding</keyword>